<dbReference type="InterPro" id="IPR053167">
    <property type="entry name" value="Spore_coat_component"/>
</dbReference>
<keyword evidence="1" id="KW-0732">Signal</keyword>
<dbReference type="InterPro" id="IPR007893">
    <property type="entry name" value="Spore_coat_U/FanG"/>
</dbReference>
<reference evidence="3 4" key="1">
    <citation type="submission" date="2009-05" db="EMBL/GenBank/DDBJ databases">
        <authorList>
            <person name="Setubal J.C."/>
            <person name="Boyle S."/>
            <person name="Crasta O.R."/>
            <person name="Gillespie J.J."/>
            <person name="Kenyon R.W."/>
            <person name="Lu J."/>
            <person name="Mane S."/>
            <person name="Nagrani S."/>
            <person name="Shallom J.M."/>
            <person name="Shallom S."/>
            <person name="Shukla M."/>
            <person name="Snyder E.E."/>
            <person name="Sobral B.W."/>
            <person name="Wattam A.R."/>
            <person name="Will R."/>
            <person name="Williams K."/>
            <person name="Yoo H."/>
            <person name="Munk C."/>
            <person name="Tapia R."/>
            <person name="Green L."/>
            <person name="Rogers Y."/>
            <person name="Detter J.C."/>
            <person name="Bruce D."/>
            <person name="Brettin T.S."/>
            <person name="Tsolis R."/>
        </authorList>
    </citation>
    <scope>NUCLEOTIDE SEQUENCE [LARGE SCALE GENOMIC DNA]</scope>
    <source>
        <strain evidence="3 4">LMG 3301</strain>
    </source>
</reference>
<evidence type="ECO:0000313" key="3">
    <source>
        <dbReference type="EMBL" id="EEQ94008.1"/>
    </source>
</evidence>
<proteinExistence type="predicted"/>
<name>C4WNT1_9HYPH</name>
<dbReference type="HOGENOM" id="CLU_103262_1_0_5"/>
<feature type="chain" id="PRO_5002945545" evidence="1">
    <location>
        <begin position="20"/>
        <end position="170"/>
    </location>
</feature>
<dbReference type="PANTHER" id="PTHR37089">
    <property type="entry name" value="PROTEIN U-RELATED"/>
    <property type="match status" value="1"/>
</dbReference>
<dbReference type="SMART" id="SM00972">
    <property type="entry name" value="SCPU"/>
    <property type="match status" value="1"/>
</dbReference>
<dbReference type="EMBL" id="ACQA01000002">
    <property type="protein sequence ID" value="EEQ94008.1"/>
    <property type="molecule type" value="Genomic_DNA"/>
</dbReference>
<feature type="signal peptide" evidence="1">
    <location>
        <begin position="1"/>
        <end position="19"/>
    </location>
</feature>
<sequence length="170" mass="18140">MLSISCFMISAGLLSAAHAAQVDGKLQVKVNIGSACELKSGDTSVLDFGNLTNLNDKDHEAQTTTGSGIELQCGKGIAFKVGLDAGQNPKSPGNVCLRRMKSGSEYIDYQLYLQPNNYQRWGLEEKGGTFVWSGIGDGTIQKHIVYGVILKQATPSSGTYNDTVTVVATF</sequence>
<evidence type="ECO:0000259" key="2">
    <source>
        <dbReference type="Pfam" id="PF05229"/>
    </source>
</evidence>
<dbReference type="Proteomes" id="UP000004386">
    <property type="component" value="Unassembled WGS sequence"/>
</dbReference>
<dbReference type="AlphaFoldDB" id="C4WNT1"/>
<protein>
    <submittedName>
        <fullName evidence="3">Protein U</fullName>
    </submittedName>
</protein>
<evidence type="ECO:0000256" key="1">
    <source>
        <dbReference type="SAM" id="SignalP"/>
    </source>
</evidence>
<feature type="domain" description="Spore coat protein U/FanG" evidence="2">
    <location>
        <begin position="25"/>
        <end position="166"/>
    </location>
</feature>
<evidence type="ECO:0000313" key="4">
    <source>
        <dbReference type="Proteomes" id="UP000004386"/>
    </source>
</evidence>
<gene>
    <name evidence="3" type="ORF">OINT_2001208</name>
</gene>
<accession>C4WNT1</accession>
<dbReference type="Pfam" id="PF05229">
    <property type="entry name" value="SCPU"/>
    <property type="match status" value="1"/>
</dbReference>
<comment type="caution">
    <text evidence="3">The sequence shown here is derived from an EMBL/GenBank/DDBJ whole genome shotgun (WGS) entry which is preliminary data.</text>
</comment>
<organism evidence="3 4">
    <name type="scientific">Brucella intermedia LMG 3301</name>
    <dbReference type="NCBI Taxonomy" id="641118"/>
    <lineage>
        <taxon>Bacteria</taxon>
        <taxon>Pseudomonadati</taxon>
        <taxon>Pseudomonadota</taxon>
        <taxon>Alphaproteobacteria</taxon>
        <taxon>Hyphomicrobiales</taxon>
        <taxon>Brucellaceae</taxon>
        <taxon>Brucella/Ochrobactrum group</taxon>
        <taxon>Brucella</taxon>
    </lineage>
</organism>
<dbReference type="PANTHER" id="PTHR37089:SF3">
    <property type="entry name" value="EXPORTED PROTEIN"/>
    <property type="match status" value="1"/>
</dbReference>